<evidence type="ECO:0000313" key="3">
    <source>
        <dbReference type="EnsemblFungi" id="PTTG_30426-t43_1-p1"/>
    </source>
</evidence>
<feature type="compositionally biased region" description="Polar residues" evidence="1">
    <location>
        <begin position="24"/>
        <end position="35"/>
    </location>
</feature>
<sequence>TRPADNQDPTPQRRSLVVEPEMCSTGSGNPQHQAAVTQDNRPMGLNTNDVAAILQSTTAGPSRGLHPTDNNPPAVQSGDLDKEFRFLDQHVLHVLLQACRFHFEDYVSEAACERFLADEKQKLTRLGNRFGFQTAIMLKNIPAKMRTVTWRLGLDCSFQEHAACPKCWTLYEAIPDTKSWAKQKIHLTVTTHCTAQFFTTARSLLTSNEQIRKCEEPVFKEFTASGKPAWRPIKGFCYQNLKDWLQRKLICPNFEDLIDAPLRYARQDGVMRDLWDGSVWTTLRFPSTDSEPYASKSGNLVFSLYVDWFNPHGNKIGGKCLEAGAINL</sequence>
<dbReference type="OrthoDB" id="2507701at2759"/>
<reference evidence="2" key="2">
    <citation type="submission" date="2016-05" db="EMBL/GenBank/DDBJ databases">
        <title>Comparative analysis highlights variable genome content of wheat rusts and divergence of the mating loci.</title>
        <authorList>
            <person name="Cuomo C.A."/>
            <person name="Bakkeren G."/>
            <person name="Szabo L."/>
            <person name="Khalil H."/>
            <person name="Joly D."/>
            <person name="Goldberg J."/>
            <person name="Young S."/>
            <person name="Zeng Q."/>
            <person name="Fellers J."/>
        </authorList>
    </citation>
    <scope>NUCLEOTIDE SEQUENCE [LARGE SCALE GENOMIC DNA]</scope>
    <source>
        <strain evidence="2">1-1 BBBD Race 1</strain>
    </source>
</reference>
<evidence type="ECO:0000313" key="2">
    <source>
        <dbReference type="EMBL" id="OAV85567.1"/>
    </source>
</evidence>
<proteinExistence type="predicted"/>
<dbReference type="Proteomes" id="UP000005240">
    <property type="component" value="Unassembled WGS sequence"/>
</dbReference>
<accession>A0A180FYX9</accession>
<reference evidence="3 4" key="3">
    <citation type="journal article" date="2017" name="G3 (Bethesda)">
        <title>Comparative analysis highlights variable genome content of wheat rusts and divergence of the mating loci.</title>
        <authorList>
            <person name="Cuomo C.A."/>
            <person name="Bakkeren G."/>
            <person name="Khalil H.B."/>
            <person name="Panwar V."/>
            <person name="Joly D."/>
            <person name="Linning R."/>
            <person name="Sakthikumar S."/>
            <person name="Song X."/>
            <person name="Adiconis X."/>
            <person name="Fan L."/>
            <person name="Goldberg J.M."/>
            <person name="Levin J.Z."/>
            <person name="Young S."/>
            <person name="Zeng Q."/>
            <person name="Anikster Y."/>
            <person name="Bruce M."/>
            <person name="Wang M."/>
            <person name="Yin C."/>
            <person name="McCallum B."/>
            <person name="Szabo L.J."/>
            <person name="Hulbert S."/>
            <person name="Chen X."/>
            <person name="Fellers J.P."/>
        </authorList>
    </citation>
    <scope>NUCLEOTIDE SEQUENCE</scope>
    <source>
        <strain evidence="4">Isolate 1-1 / race 1 (BBBD)</strain>
        <strain evidence="3">isolate 1-1 / race 1 (BBBD)</strain>
    </source>
</reference>
<dbReference type="EnsemblFungi" id="PTTG_30426-t43_1">
    <property type="protein sequence ID" value="PTTG_30426-t43_1-p1"/>
    <property type="gene ID" value="PTTG_30426"/>
</dbReference>
<dbReference type="EMBL" id="ADAS02003569">
    <property type="protein sequence ID" value="OAV85567.1"/>
    <property type="molecule type" value="Genomic_DNA"/>
</dbReference>
<keyword evidence="4" id="KW-1185">Reference proteome</keyword>
<dbReference type="STRING" id="630390.A0A180FYX9"/>
<name>A0A180FYX9_PUCT1</name>
<feature type="non-terminal residue" evidence="2">
    <location>
        <position position="328"/>
    </location>
</feature>
<dbReference type="VEuPathDB" id="FungiDB:PTTG_30426"/>
<evidence type="ECO:0000313" key="4">
    <source>
        <dbReference type="Proteomes" id="UP000005240"/>
    </source>
</evidence>
<gene>
    <name evidence="2" type="ORF">PTTG_30426</name>
</gene>
<protein>
    <submittedName>
        <fullName evidence="2 3">Uncharacterized protein</fullName>
    </submittedName>
</protein>
<feature type="region of interest" description="Disordered" evidence="1">
    <location>
        <begin position="1"/>
        <end position="35"/>
    </location>
</feature>
<reference evidence="3" key="4">
    <citation type="submission" date="2025-05" db="UniProtKB">
        <authorList>
            <consortium name="EnsemblFungi"/>
        </authorList>
    </citation>
    <scope>IDENTIFICATION</scope>
    <source>
        <strain evidence="3">isolate 1-1 / race 1 (BBBD)</strain>
    </source>
</reference>
<dbReference type="AlphaFoldDB" id="A0A180FYX9"/>
<feature type="non-terminal residue" evidence="2">
    <location>
        <position position="1"/>
    </location>
</feature>
<organism evidence="2">
    <name type="scientific">Puccinia triticina (isolate 1-1 / race 1 (BBBD))</name>
    <name type="common">Brown leaf rust fungus</name>
    <dbReference type="NCBI Taxonomy" id="630390"/>
    <lineage>
        <taxon>Eukaryota</taxon>
        <taxon>Fungi</taxon>
        <taxon>Dikarya</taxon>
        <taxon>Basidiomycota</taxon>
        <taxon>Pucciniomycotina</taxon>
        <taxon>Pucciniomycetes</taxon>
        <taxon>Pucciniales</taxon>
        <taxon>Pucciniaceae</taxon>
        <taxon>Puccinia</taxon>
    </lineage>
</organism>
<reference evidence="2" key="1">
    <citation type="submission" date="2009-11" db="EMBL/GenBank/DDBJ databases">
        <authorList>
            <consortium name="The Broad Institute Genome Sequencing Platform"/>
            <person name="Ward D."/>
            <person name="Feldgarden M."/>
            <person name="Earl A."/>
            <person name="Young S.K."/>
            <person name="Zeng Q."/>
            <person name="Koehrsen M."/>
            <person name="Alvarado L."/>
            <person name="Berlin A."/>
            <person name="Bochicchio J."/>
            <person name="Borenstein D."/>
            <person name="Chapman S.B."/>
            <person name="Chen Z."/>
            <person name="Engels R."/>
            <person name="Freedman E."/>
            <person name="Gellesch M."/>
            <person name="Goldberg J."/>
            <person name="Griggs A."/>
            <person name="Gujja S."/>
            <person name="Heilman E."/>
            <person name="Heiman D."/>
            <person name="Hepburn T."/>
            <person name="Howarth C."/>
            <person name="Jen D."/>
            <person name="Larson L."/>
            <person name="Lewis B."/>
            <person name="Mehta T."/>
            <person name="Park D."/>
            <person name="Pearson M."/>
            <person name="Roberts A."/>
            <person name="Saif S."/>
            <person name="Shea T."/>
            <person name="Shenoy N."/>
            <person name="Sisk P."/>
            <person name="Stolte C."/>
            <person name="Sykes S."/>
            <person name="Thomson T."/>
            <person name="Walk T."/>
            <person name="White J."/>
            <person name="Yandava C."/>
            <person name="Izard J."/>
            <person name="Baranova O.V."/>
            <person name="Blanton J.M."/>
            <person name="Tanner A.C."/>
            <person name="Dewhirst F.E."/>
            <person name="Haas B."/>
            <person name="Nusbaum C."/>
            <person name="Birren B."/>
        </authorList>
    </citation>
    <scope>NUCLEOTIDE SEQUENCE [LARGE SCALE GENOMIC DNA]</scope>
    <source>
        <strain evidence="2">1-1 BBBD Race 1</strain>
    </source>
</reference>
<evidence type="ECO:0000256" key="1">
    <source>
        <dbReference type="SAM" id="MobiDB-lite"/>
    </source>
</evidence>